<dbReference type="EMBL" id="FNJQ01000002">
    <property type="protein sequence ID" value="SDO84769.1"/>
    <property type="molecule type" value="Genomic_DNA"/>
</dbReference>
<evidence type="ECO:0000259" key="5">
    <source>
        <dbReference type="Pfam" id="PF00288"/>
    </source>
</evidence>
<dbReference type="PIRSF" id="PIRSF033887">
    <property type="entry name" value="PduX"/>
    <property type="match status" value="1"/>
</dbReference>
<keyword evidence="1" id="KW-0808">Transferase</keyword>
<proteinExistence type="predicted"/>
<dbReference type="GO" id="GO:0016301">
    <property type="term" value="F:kinase activity"/>
    <property type="evidence" value="ECO:0007669"/>
    <property type="project" value="UniProtKB-KW"/>
</dbReference>
<protein>
    <submittedName>
        <fullName evidence="6">Threonine kinase</fullName>
    </submittedName>
</protein>
<dbReference type="SUPFAM" id="SSF54211">
    <property type="entry name" value="Ribosomal protein S5 domain 2-like"/>
    <property type="match status" value="1"/>
</dbReference>
<dbReference type="Pfam" id="PF00288">
    <property type="entry name" value="GHMP_kinases_N"/>
    <property type="match status" value="1"/>
</dbReference>
<organism evidence="6 7">
    <name type="scientific">Selenomonas ruminantium</name>
    <dbReference type="NCBI Taxonomy" id="971"/>
    <lineage>
        <taxon>Bacteria</taxon>
        <taxon>Bacillati</taxon>
        <taxon>Bacillota</taxon>
        <taxon>Negativicutes</taxon>
        <taxon>Selenomonadales</taxon>
        <taxon>Selenomonadaceae</taxon>
        <taxon>Selenomonas</taxon>
    </lineage>
</organism>
<feature type="domain" description="GHMP kinase N-terminal" evidence="5">
    <location>
        <begin position="55"/>
        <end position="120"/>
    </location>
</feature>
<dbReference type="PANTHER" id="PTHR43527">
    <property type="entry name" value="4-DIPHOSPHOCYTIDYL-2-C-METHYL-D-ERYTHRITOL KINASE, CHLOROPLASTIC"/>
    <property type="match status" value="1"/>
</dbReference>
<dbReference type="InterPro" id="IPR012363">
    <property type="entry name" value="PduX"/>
</dbReference>
<evidence type="ECO:0000256" key="4">
    <source>
        <dbReference type="ARBA" id="ARBA00022840"/>
    </source>
</evidence>
<dbReference type="RefSeq" id="WP_074571033.1">
    <property type="nucleotide sequence ID" value="NZ_FNJQ01000002.1"/>
</dbReference>
<keyword evidence="2" id="KW-0547">Nucleotide-binding</keyword>
<dbReference type="InterPro" id="IPR006204">
    <property type="entry name" value="GHMP_kinase_N_dom"/>
</dbReference>
<evidence type="ECO:0000256" key="2">
    <source>
        <dbReference type="ARBA" id="ARBA00022741"/>
    </source>
</evidence>
<keyword evidence="3 6" id="KW-0418">Kinase</keyword>
<evidence type="ECO:0000313" key="7">
    <source>
        <dbReference type="Proteomes" id="UP000182412"/>
    </source>
</evidence>
<dbReference type="InterPro" id="IPR020568">
    <property type="entry name" value="Ribosomal_Su5_D2-typ_SF"/>
</dbReference>
<dbReference type="GO" id="GO:0005524">
    <property type="term" value="F:ATP binding"/>
    <property type="evidence" value="ECO:0007669"/>
    <property type="project" value="UniProtKB-KW"/>
</dbReference>
<sequence>MELMVRVPGSCGELVQGWAHGEYFLGTCPIDRYTTVQVGERLSDITGLGEKSRRALALTLQALGSKEFPYGLRLCSQLPQGKGMASSSADIAAVVVAVAESLQQKWSPQFIMDIATQIEPTDGIFCPGIVLMDHIHGQVLAHYDHLPAMRIAMFDTGGTVNTCSFHQERSENKSRGTGSEGLLAAFQQAMEQGRADLLAEAATRSAFANQELLYKKDLAKVWRLGKDAGALGINAAHSGTVIGLLWSSGIEDTELRRRAALIARQSGVQFMDLVHLCSGGVEVKRS</sequence>
<gene>
    <name evidence="6" type="ORF">SAMN05216366_10274</name>
</gene>
<dbReference type="InterPro" id="IPR014721">
    <property type="entry name" value="Ribsml_uS5_D2-typ_fold_subgr"/>
</dbReference>
<name>A0A1H0MWE0_SELRU</name>
<keyword evidence="4" id="KW-0067">ATP-binding</keyword>
<reference evidence="6 7" key="1">
    <citation type="submission" date="2016-10" db="EMBL/GenBank/DDBJ databases">
        <authorList>
            <person name="de Groot N.N."/>
        </authorList>
    </citation>
    <scope>NUCLEOTIDE SEQUENCE [LARGE SCALE GENOMIC DNA]</scope>
    <source>
        <strain evidence="6 7">S137</strain>
    </source>
</reference>
<dbReference type="AlphaFoldDB" id="A0A1H0MWE0"/>
<dbReference type="Gene3D" id="3.30.230.10">
    <property type="match status" value="1"/>
</dbReference>
<dbReference type="Proteomes" id="UP000182412">
    <property type="component" value="Unassembled WGS sequence"/>
</dbReference>
<evidence type="ECO:0000313" key="6">
    <source>
        <dbReference type="EMBL" id="SDO84769.1"/>
    </source>
</evidence>
<dbReference type="OrthoDB" id="4548147at2"/>
<dbReference type="PANTHER" id="PTHR43527:SF1">
    <property type="entry name" value="L-THREONINE KINASE"/>
    <property type="match status" value="1"/>
</dbReference>
<evidence type="ECO:0000256" key="3">
    <source>
        <dbReference type="ARBA" id="ARBA00022777"/>
    </source>
</evidence>
<evidence type="ECO:0000256" key="1">
    <source>
        <dbReference type="ARBA" id="ARBA00022679"/>
    </source>
</evidence>
<accession>A0A1H0MWE0</accession>